<evidence type="ECO:0000256" key="1">
    <source>
        <dbReference type="ARBA" id="ARBA00023015"/>
    </source>
</evidence>
<evidence type="ECO:0000313" key="7">
    <source>
        <dbReference type="EMBL" id="GAP52926.1"/>
    </source>
</evidence>
<evidence type="ECO:0000313" key="8">
    <source>
        <dbReference type="Proteomes" id="UP000053859"/>
    </source>
</evidence>
<dbReference type="Gene3D" id="1.10.10.60">
    <property type="entry name" value="Homeodomain-like"/>
    <property type="match status" value="1"/>
</dbReference>
<dbReference type="PRINTS" id="PR00455">
    <property type="entry name" value="HTHTETR"/>
</dbReference>
<dbReference type="InterPro" id="IPR041347">
    <property type="entry name" value="MftR_C"/>
</dbReference>
<evidence type="ECO:0000256" key="4">
    <source>
        <dbReference type="PROSITE-ProRule" id="PRU00335"/>
    </source>
</evidence>
<organism evidence="7 8">
    <name type="scientific">Streptomyces azureus</name>
    <dbReference type="NCBI Taxonomy" id="146537"/>
    <lineage>
        <taxon>Bacteria</taxon>
        <taxon>Bacillati</taxon>
        <taxon>Actinomycetota</taxon>
        <taxon>Actinomycetes</taxon>
        <taxon>Kitasatosporales</taxon>
        <taxon>Streptomycetaceae</taxon>
        <taxon>Streptomyces</taxon>
    </lineage>
</organism>
<dbReference type="Pfam" id="PF00440">
    <property type="entry name" value="TetR_N"/>
    <property type="match status" value="1"/>
</dbReference>
<feature type="compositionally biased region" description="Polar residues" evidence="5">
    <location>
        <begin position="1"/>
        <end position="10"/>
    </location>
</feature>
<dbReference type="AlphaFoldDB" id="A0A0K8PYS5"/>
<dbReference type="GO" id="GO:0003700">
    <property type="term" value="F:DNA-binding transcription factor activity"/>
    <property type="evidence" value="ECO:0007669"/>
    <property type="project" value="TreeGrafter"/>
</dbReference>
<dbReference type="PANTHER" id="PTHR30055">
    <property type="entry name" value="HTH-TYPE TRANSCRIPTIONAL REGULATOR RUTR"/>
    <property type="match status" value="1"/>
</dbReference>
<dbReference type="GO" id="GO:0000976">
    <property type="term" value="F:transcription cis-regulatory region binding"/>
    <property type="evidence" value="ECO:0007669"/>
    <property type="project" value="TreeGrafter"/>
</dbReference>
<reference evidence="7" key="1">
    <citation type="journal article" date="2015" name="Genome Announc.">
        <title>Draft Genome Sequence of Thiostrepton-Producing Streptomyces azureus ATCC 14921.</title>
        <authorList>
            <person name="Sakihara K."/>
            <person name="Maeda J."/>
            <person name="Tashiro K."/>
            <person name="Fujino Y."/>
            <person name="Kuhara S."/>
            <person name="Ohshima T."/>
            <person name="Ogata S."/>
            <person name="Doi K."/>
        </authorList>
    </citation>
    <scope>NUCLEOTIDE SEQUENCE [LARGE SCALE GENOMIC DNA]</scope>
    <source>
        <strain evidence="7">ATCC14921</strain>
    </source>
</reference>
<keyword evidence="8" id="KW-1185">Reference proteome</keyword>
<evidence type="ECO:0000256" key="5">
    <source>
        <dbReference type="SAM" id="MobiDB-lite"/>
    </source>
</evidence>
<keyword evidence="3" id="KW-0804">Transcription</keyword>
<feature type="DNA-binding region" description="H-T-H motif" evidence="4">
    <location>
        <begin position="47"/>
        <end position="66"/>
    </location>
</feature>
<name>A0A0K8PYS5_STRAJ</name>
<dbReference type="PATRIC" id="fig|146537.3.peg.8230"/>
<dbReference type="RefSeq" id="WP_078945691.1">
    <property type="nucleotide sequence ID" value="NZ_DF968495.1"/>
</dbReference>
<dbReference type="PANTHER" id="PTHR30055:SF238">
    <property type="entry name" value="MYCOFACTOCIN BIOSYNTHESIS TRANSCRIPTIONAL REGULATOR MFTR-RELATED"/>
    <property type="match status" value="1"/>
</dbReference>
<dbReference type="OrthoDB" id="8688418at2"/>
<keyword evidence="2 4" id="KW-0238">DNA-binding</keyword>
<evidence type="ECO:0000259" key="6">
    <source>
        <dbReference type="PROSITE" id="PS50977"/>
    </source>
</evidence>
<dbReference type="Pfam" id="PF17754">
    <property type="entry name" value="TetR_C_14"/>
    <property type="match status" value="1"/>
</dbReference>
<dbReference type="SUPFAM" id="SSF46689">
    <property type="entry name" value="Homeodomain-like"/>
    <property type="match status" value="1"/>
</dbReference>
<feature type="domain" description="HTH tetR-type" evidence="6">
    <location>
        <begin position="24"/>
        <end position="84"/>
    </location>
</feature>
<dbReference type="EMBL" id="DF968495">
    <property type="protein sequence ID" value="GAP52926.1"/>
    <property type="molecule type" value="Genomic_DNA"/>
</dbReference>
<dbReference type="InterPro" id="IPR009057">
    <property type="entry name" value="Homeodomain-like_sf"/>
</dbReference>
<dbReference type="InterPro" id="IPR050109">
    <property type="entry name" value="HTH-type_TetR-like_transc_reg"/>
</dbReference>
<dbReference type="InterPro" id="IPR023772">
    <property type="entry name" value="DNA-bd_HTH_TetR-type_CS"/>
</dbReference>
<dbReference type="Proteomes" id="UP000053859">
    <property type="component" value="Unassembled WGS sequence"/>
</dbReference>
<accession>A0A0K8PYS5</accession>
<feature type="region of interest" description="Disordered" evidence="5">
    <location>
        <begin position="1"/>
        <end position="21"/>
    </location>
</feature>
<dbReference type="InterPro" id="IPR001647">
    <property type="entry name" value="HTH_TetR"/>
</dbReference>
<protein>
    <submittedName>
        <fullName evidence="7">TetR family transcriptional regulator</fullName>
    </submittedName>
</protein>
<gene>
    <name evidence="7" type="ORF">SAZU_7805</name>
</gene>
<dbReference type="PROSITE" id="PS50977">
    <property type="entry name" value="HTH_TETR_2"/>
    <property type="match status" value="1"/>
</dbReference>
<proteinExistence type="predicted"/>
<dbReference type="Gene3D" id="1.10.357.10">
    <property type="entry name" value="Tetracycline Repressor, domain 2"/>
    <property type="match status" value="1"/>
</dbReference>
<evidence type="ECO:0000256" key="3">
    <source>
        <dbReference type="ARBA" id="ARBA00023163"/>
    </source>
</evidence>
<keyword evidence="1" id="KW-0805">Transcription regulation</keyword>
<dbReference type="PROSITE" id="PS01081">
    <property type="entry name" value="HTH_TETR_1"/>
    <property type="match status" value="1"/>
</dbReference>
<sequence>MTETARTAAQSAGKPPGLRERMRATVRTEVVEVAHRLFTEQGFDKTTVDQIAAEVGLSRASLFRYFGTKEEIVLGRLAESGRRIAEALAARPDDERPWEALRRSFDVLTRMNEQAPEQTLSYLRMLQETPSLRAGHYEKQRSWQELLVPEVARRLGVSPDQPEDTRPSALAAAALACLDVAATGWVACEGAVPLAVLLDRAMGALEEQPGPA</sequence>
<evidence type="ECO:0000256" key="2">
    <source>
        <dbReference type="ARBA" id="ARBA00023125"/>
    </source>
</evidence>